<proteinExistence type="predicted"/>
<dbReference type="AlphaFoldDB" id="A0ABD1RIW2"/>
<evidence type="ECO:0000256" key="1">
    <source>
        <dbReference type="SAM" id="MobiDB-lite"/>
    </source>
</evidence>
<feature type="region of interest" description="Disordered" evidence="1">
    <location>
        <begin position="1"/>
        <end position="37"/>
    </location>
</feature>
<evidence type="ECO:0000313" key="3">
    <source>
        <dbReference type="Proteomes" id="UP001604277"/>
    </source>
</evidence>
<feature type="compositionally biased region" description="Polar residues" evidence="1">
    <location>
        <begin position="1"/>
        <end position="20"/>
    </location>
</feature>
<protein>
    <submittedName>
        <fullName evidence="2">Uncharacterized protein</fullName>
    </submittedName>
</protein>
<name>A0ABD1RIW2_9LAMI</name>
<reference evidence="3" key="1">
    <citation type="submission" date="2024-07" db="EMBL/GenBank/DDBJ databases">
        <title>Two chromosome-level genome assemblies of Korean endemic species Abeliophyllum distichum and Forsythia ovata (Oleaceae).</title>
        <authorList>
            <person name="Jang H."/>
        </authorList>
    </citation>
    <scope>NUCLEOTIDE SEQUENCE [LARGE SCALE GENOMIC DNA]</scope>
</reference>
<comment type="caution">
    <text evidence="2">The sequence shown here is derived from an EMBL/GenBank/DDBJ whole genome shotgun (WGS) entry which is preliminary data.</text>
</comment>
<organism evidence="2 3">
    <name type="scientific">Forsythia ovata</name>
    <dbReference type="NCBI Taxonomy" id="205694"/>
    <lineage>
        <taxon>Eukaryota</taxon>
        <taxon>Viridiplantae</taxon>
        <taxon>Streptophyta</taxon>
        <taxon>Embryophyta</taxon>
        <taxon>Tracheophyta</taxon>
        <taxon>Spermatophyta</taxon>
        <taxon>Magnoliopsida</taxon>
        <taxon>eudicotyledons</taxon>
        <taxon>Gunneridae</taxon>
        <taxon>Pentapetalae</taxon>
        <taxon>asterids</taxon>
        <taxon>lamiids</taxon>
        <taxon>Lamiales</taxon>
        <taxon>Oleaceae</taxon>
        <taxon>Forsythieae</taxon>
        <taxon>Forsythia</taxon>
    </lineage>
</organism>
<feature type="region of interest" description="Disordered" evidence="1">
    <location>
        <begin position="88"/>
        <end position="110"/>
    </location>
</feature>
<accession>A0ABD1RIW2</accession>
<feature type="compositionally biased region" description="Basic and acidic residues" evidence="1">
    <location>
        <begin position="88"/>
        <end position="97"/>
    </location>
</feature>
<sequence length="157" mass="18035">MKNQEKSMGSQPRSRNSNIPRSKKQGKQSRRSSVIITDMLETDMNRESILETVIEPESQTLQGVDVSQDWETDFIELFVQWSGTEELRQQGEVEGDRQSYVGEDARPDEDDILVESDYEMDERSGPQFEPTNHNNVNINIGFSDFFEGSGRNCKSDY</sequence>
<gene>
    <name evidence="2" type="ORF">Fot_41644</name>
</gene>
<dbReference type="Proteomes" id="UP001604277">
    <property type="component" value="Unassembled WGS sequence"/>
</dbReference>
<evidence type="ECO:0000313" key="2">
    <source>
        <dbReference type="EMBL" id="KAL2488352.1"/>
    </source>
</evidence>
<dbReference type="EMBL" id="JBFOLJ010000012">
    <property type="protein sequence ID" value="KAL2488352.1"/>
    <property type="molecule type" value="Genomic_DNA"/>
</dbReference>
<keyword evidence="3" id="KW-1185">Reference proteome</keyword>
<feature type="compositionally biased region" description="Basic residues" evidence="1">
    <location>
        <begin position="21"/>
        <end position="30"/>
    </location>
</feature>